<dbReference type="RefSeq" id="WP_036546058.1">
    <property type="nucleotide sequence ID" value="NZ_JBKBNO010000003.1"/>
</dbReference>
<dbReference type="STRING" id="267850.ADINL_1576"/>
<sequence>MDKKLLDILVCPVSKAPLEYNADANELICRASGLAYPIRDDIPVLLESEARTLTADERLKEK</sequence>
<evidence type="ECO:0000313" key="2">
    <source>
        <dbReference type="EMBL" id="KDE39939.1"/>
    </source>
</evidence>
<protein>
    <recommendedName>
        <fullName evidence="1">UPF0434 protein ADINL_1576</fullName>
    </recommendedName>
</protein>
<proteinExistence type="inferred from homology"/>
<dbReference type="FunFam" id="2.20.25.10:FF:000002">
    <property type="entry name" value="UPF0434 protein YcaR"/>
    <property type="match status" value="1"/>
</dbReference>
<dbReference type="PANTHER" id="PTHR33505">
    <property type="entry name" value="ZGC:162634"/>
    <property type="match status" value="1"/>
</dbReference>
<gene>
    <name evidence="2" type="ORF">ADINL_1576</name>
</gene>
<keyword evidence="3" id="KW-1185">Reference proteome</keyword>
<comment type="caution">
    <text evidence="2">The sequence shown here is derived from an EMBL/GenBank/DDBJ whole genome shotgun (WGS) entry which is preliminary data.</text>
</comment>
<dbReference type="InterPro" id="IPR005651">
    <property type="entry name" value="Trm112-like"/>
</dbReference>
<dbReference type="OrthoDB" id="9812205at2"/>
<dbReference type="Gene3D" id="2.20.25.10">
    <property type="match status" value="1"/>
</dbReference>
<organism evidence="2 3">
    <name type="scientific">Nitrincola lacisaponensis</name>
    <dbReference type="NCBI Taxonomy" id="267850"/>
    <lineage>
        <taxon>Bacteria</taxon>
        <taxon>Pseudomonadati</taxon>
        <taxon>Pseudomonadota</taxon>
        <taxon>Gammaproteobacteria</taxon>
        <taxon>Oceanospirillales</taxon>
        <taxon>Oceanospirillaceae</taxon>
        <taxon>Nitrincola</taxon>
    </lineage>
</organism>
<comment type="similarity">
    <text evidence="1">Belongs to the UPF0434 family.</text>
</comment>
<accession>A0A063Y2P4</accession>
<dbReference type="EMBL" id="JMSZ01000021">
    <property type="protein sequence ID" value="KDE39939.1"/>
    <property type="molecule type" value="Genomic_DNA"/>
</dbReference>
<evidence type="ECO:0000256" key="1">
    <source>
        <dbReference type="HAMAP-Rule" id="MF_01187"/>
    </source>
</evidence>
<dbReference type="SUPFAM" id="SSF158997">
    <property type="entry name" value="Trm112p-like"/>
    <property type="match status" value="1"/>
</dbReference>
<dbReference type="PATRIC" id="fig|267850.7.peg.1554"/>
<dbReference type="Pfam" id="PF03966">
    <property type="entry name" value="Trm112p"/>
    <property type="match status" value="1"/>
</dbReference>
<dbReference type="HAMAP" id="MF_01187">
    <property type="entry name" value="UPF0434"/>
    <property type="match status" value="1"/>
</dbReference>
<dbReference type="GO" id="GO:0005829">
    <property type="term" value="C:cytosol"/>
    <property type="evidence" value="ECO:0007669"/>
    <property type="project" value="TreeGrafter"/>
</dbReference>
<dbReference type="PANTHER" id="PTHR33505:SF4">
    <property type="entry name" value="PROTEIN PREY, MITOCHONDRIAL"/>
    <property type="match status" value="1"/>
</dbReference>
<evidence type="ECO:0000313" key="3">
    <source>
        <dbReference type="Proteomes" id="UP000027318"/>
    </source>
</evidence>
<dbReference type="Proteomes" id="UP000027318">
    <property type="component" value="Unassembled WGS sequence"/>
</dbReference>
<reference evidence="2 3" key="1">
    <citation type="journal article" date="2005" name="Int. J. Syst. Evol. Microbiol.">
        <title>Nitrincola lacisaponensis gen. nov., sp. nov., a novel alkaliphilic bacterium isolated from an alkaline, saline lake.</title>
        <authorList>
            <person name="Dimitriu P.A."/>
            <person name="Shukla S.K."/>
            <person name="Conradt J."/>
            <person name="Marquez M.C."/>
            <person name="Ventosa A."/>
            <person name="Maglia A."/>
            <person name="Peyton B.M."/>
            <person name="Pinkart H.C."/>
            <person name="Mormile M.R."/>
        </authorList>
    </citation>
    <scope>NUCLEOTIDE SEQUENCE [LARGE SCALE GENOMIC DNA]</scope>
    <source>
        <strain evidence="2 3">4CA</strain>
    </source>
</reference>
<name>A0A063Y2P4_9GAMM</name>
<dbReference type="AlphaFoldDB" id="A0A063Y2P4"/>